<evidence type="ECO:0000313" key="3">
    <source>
        <dbReference type="Proteomes" id="UP001601303"/>
    </source>
</evidence>
<reference evidence="2 3" key="1">
    <citation type="submission" date="2024-10" db="EMBL/GenBank/DDBJ databases">
        <title>The Natural Products Discovery Center: Release of the First 8490 Sequenced Strains for Exploring Actinobacteria Biosynthetic Diversity.</title>
        <authorList>
            <person name="Kalkreuter E."/>
            <person name="Kautsar S.A."/>
            <person name="Yang D."/>
            <person name="Bader C.D."/>
            <person name="Teijaro C.N."/>
            <person name="Fluegel L."/>
            <person name="Davis C.M."/>
            <person name="Simpson J.R."/>
            <person name="Lauterbach L."/>
            <person name="Steele A.D."/>
            <person name="Gui C."/>
            <person name="Meng S."/>
            <person name="Li G."/>
            <person name="Viehrig K."/>
            <person name="Ye F."/>
            <person name="Su P."/>
            <person name="Kiefer A.F."/>
            <person name="Nichols A."/>
            <person name="Cepeda A.J."/>
            <person name="Yan W."/>
            <person name="Fan B."/>
            <person name="Jiang Y."/>
            <person name="Adhikari A."/>
            <person name="Zheng C.-J."/>
            <person name="Schuster L."/>
            <person name="Cowan T.M."/>
            <person name="Smanski M.J."/>
            <person name="Chevrette M.G."/>
            <person name="De Carvalho L.P.S."/>
            <person name="Shen B."/>
        </authorList>
    </citation>
    <scope>NUCLEOTIDE SEQUENCE [LARGE SCALE GENOMIC DNA]</scope>
    <source>
        <strain evidence="2 3">NPDC006488</strain>
    </source>
</reference>
<evidence type="ECO:0000256" key="1">
    <source>
        <dbReference type="SAM" id="MobiDB-lite"/>
    </source>
</evidence>
<dbReference type="Gene3D" id="1.10.357.10">
    <property type="entry name" value="Tetracycline Repressor, domain 2"/>
    <property type="match status" value="1"/>
</dbReference>
<evidence type="ECO:0000313" key="2">
    <source>
        <dbReference type="EMBL" id="MFE9601632.1"/>
    </source>
</evidence>
<comment type="caution">
    <text evidence="2">The sequence shown here is derived from an EMBL/GenBank/DDBJ whole genome shotgun (WGS) entry which is preliminary data.</text>
</comment>
<accession>A0ABW6M811</accession>
<dbReference type="EMBL" id="JBIAHM010000008">
    <property type="protein sequence ID" value="MFE9601632.1"/>
    <property type="molecule type" value="Genomic_DNA"/>
</dbReference>
<dbReference type="Proteomes" id="UP001601303">
    <property type="component" value="Unassembled WGS sequence"/>
</dbReference>
<organism evidence="2 3">
    <name type="scientific">Streptomyces hokutonensis</name>
    <dbReference type="NCBI Taxonomy" id="1306990"/>
    <lineage>
        <taxon>Bacteria</taxon>
        <taxon>Bacillati</taxon>
        <taxon>Actinomycetota</taxon>
        <taxon>Actinomycetes</taxon>
        <taxon>Kitasatosporales</taxon>
        <taxon>Streptomycetaceae</taxon>
        <taxon>Streptomyces</taxon>
    </lineage>
</organism>
<protein>
    <submittedName>
        <fullName evidence="2">Uncharacterized protein</fullName>
    </submittedName>
</protein>
<sequence length="203" mass="21701">MDGAQQQCRLGVDAQTVPFEEAGLGKGGGRGGHGRHTSTVADIAAAAEVAPRTVPLHFRCEQDIAHSRFIESMDQLTARLRDHEPHDTAMEILGRWLRTEGQNDETNRFGHRMFAANRELRACCMTAAPDAAVKALAEELGAASDDIGPRIATALAFLEAGCQLSKARDVMPGQHGRGARHAGYPGAAPSSSQLPAGKRPRYP</sequence>
<feature type="region of interest" description="Disordered" evidence="1">
    <location>
        <begin position="171"/>
        <end position="203"/>
    </location>
</feature>
<keyword evidence="3" id="KW-1185">Reference proteome</keyword>
<proteinExistence type="predicted"/>
<gene>
    <name evidence="2" type="ORF">ACFYNQ_24080</name>
</gene>
<name>A0ABW6M811_9ACTN</name>
<dbReference type="RefSeq" id="WP_388108999.1">
    <property type="nucleotide sequence ID" value="NZ_JBIAHM010000008.1"/>
</dbReference>